<evidence type="ECO:0000313" key="1">
    <source>
        <dbReference type="EMBL" id="KAK9270466.1"/>
    </source>
</evidence>
<dbReference type="AlphaFoldDB" id="A0AAP0R8T6"/>
<protein>
    <submittedName>
        <fullName evidence="1">Uncharacterized protein</fullName>
    </submittedName>
</protein>
<dbReference type="EMBL" id="JBBPBK010000014">
    <property type="protein sequence ID" value="KAK9270466.1"/>
    <property type="molecule type" value="Genomic_DNA"/>
</dbReference>
<proteinExistence type="predicted"/>
<reference evidence="1 2" key="1">
    <citation type="journal article" date="2024" name="Plant J.">
        <title>Genome sequences and population genomics reveal climatic adaptation and genomic divergence between two closely related sweetgum species.</title>
        <authorList>
            <person name="Xu W.Q."/>
            <person name="Ren C.Q."/>
            <person name="Zhang X.Y."/>
            <person name="Comes H.P."/>
            <person name="Liu X.H."/>
            <person name="Li Y.G."/>
            <person name="Kettle C.J."/>
            <person name="Jalonen R."/>
            <person name="Gaisberger H."/>
            <person name="Ma Y.Z."/>
            <person name="Qiu Y.X."/>
        </authorList>
    </citation>
    <scope>NUCLEOTIDE SEQUENCE [LARGE SCALE GENOMIC DNA]</scope>
    <source>
        <strain evidence="1">Hangzhou</strain>
    </source>
</reference>
<comment type="caution">
    <text evidence="1">The sequence shown here is derived from an EMBL/GenBank/DDBJ whole genome shotgun (WGS) entry which is preliminary data.</text>
</comment>
<gene>
    <name evidence="1" type="ORF">L1049_026046</name>
</gene>
<organism evidence="1 2">
    <name type="scientific">Liquidambar formosana</name>
    <name type="common">Formosan gum</name>
    <dbReference type="NCBI Taxonomy" id="63359"/>
    <lineage>
        <taxon>Eukaryota</taxon>
        <taxon>Viridiplantae</taxon>
        <taxon>Streptophyta</taxon>
        <taxon>Embryophyta</taxon>
        <taxon>Tracheophyta</taxon>
        <taxon>Spermatophyta</taxon>
        <taxon>Magnoliopsida</taxon>
        <taxon>eudicotyledons</taxon>
        <taxon>Gunneridae</taxon>
        <taxon>Pentapetalae</taxon>
        <taxon>Saxifragales</taxon>
        <taxon>Altingiaceae</taxon>
        <taxon>Liquidambar</taxon>
    </lineage>
</organism>
<sequence length="69" mass="7425">MQRCQWWKHKSARGIARRGQGFVGTPATVIVSAGTGRAPRMELAMPNSQDFHASATSSIDQVPTILATS</sequence>
<accession>A0AAP0R8T6</accession>
<keyword evidence="2" id="KW-1185">Reference proteome</keyword>
<name>A0AAP0R8T6_LIQFO</name>
<dbReference type="Proteomes" id="UP001415857">
    <property type="component" value="Unassembled WGS sequence"/>
</dbReference>
<evidence type="ECO:0000313" key="2">
    <source>
        <dbReference type="Proteomes" id="UP001415857"/>
    </source>
</evidence>